<name>W7UDY1_RUMFL</name>
<comment type="caution">
    <text evidence="2">The sequence shown here is derived from an EMBL/GenBank/DDBJ whole genome shotgun (WGS) entry which is preliminary data.</text>
</comment>
<keyword evidence="3" id="KW-1185">Reference proteome</keyword>
<dbReference type="RefSeq" id="WP_037299701.1">
    <property type="nucleotide sequence ID" value="NZ_ATAX01000026.1"/>
</dbReference>
<dbReference type="AlphaFoldDB" id="W7UDY1"/>
<dbReference type="EMBL" id="ATAX01000026">
    <property type="protein sequence ID" value="EWM53346.1"/>
    <property type="molecule type" value="Genomic_DNA"/>
</dbReference>
<dbReference type="PATRIC" id="fig|1341157.4.peg.2123"/>
<evidence type="ECO:0000313" key="2">
    <source>
        <dbReference type="EMBL" id="EWM53346.1"/>
    </source>
</evidence>
<reference evidence="2 3" key="1">
    <citation type="journal article" date="2014" name="PLoS ONE">
        <title>Rumen cellulosomics: divergent fiber-degrading strategies revealed by comparative genome-wide analysis of six ruminococcal strains.</title>
        <authorList>
            <person name="Dassa B."/>
            <person name="Borovok I."/>
            <person name="Ruimy-Israeli V."/>
            <person name="Lamed R."/>
            <person name="Flint H.J."/>
            <person name="Duncan S.H."/>
            <person name="Henrissat B."/>
            <person name="Coutinho P."/>
            <person name="Morrison M."/>
            <person name="Mosoni P."/>
            <person name="Yeoman C.J."/>
            <person name="White B.A."/>
            <person name="Bayer E.A."/>
        </authorList>
    </citation>
    <scope>NUCLEOTIDE SEQUENCE [LARGE SCALE GENOMIC DNA]</scope>
    <source>
        <strain evidence="2 3">007c</strain>
    </source>
</reference>
<evidence type="ECO:0000313" key="3">
    <source>
        <dbReference type="Proteomes" id="UP000019365"/>
    </source>
</evidence>
<organism evidence="2 3">
    <name type="scientific">Ruminococcus flavefaciens 007c</name>
    <dbReference type="NCBI Taxonomy" id="1341157"/>
    <lineage>
        <taxon>Bacteria</taxon>
        <taxon>Bacillati</taxon>
        <taxon>Bacillota</taxon>
        <taxon>Clostridia</taxon>
        <taxon>Eubacteriales</taxon>
        <taxon>Oscillospiraceae</taxon>
        <taxon>Ruminococcus</taxon>
    </lineage>
</organism>
<keyword evidence="1" id="KW-0732">Signal</keyword>
<feature type="chain" id="PRO_5004904350" evidence="1">
    <location>
        <begin position="31"/>
        <end position="218"/>
    </location>
</feature>
<evidence type="ECO:0000256" key="1">
    <source>
        <dbReference type="SAM" id="SignalP"/>
    </source>
</evidence>
<feature type="signal peptide" evidence="1">
    <location>
        <begin position="1"/>
        <end position="30"/>
    </location>
</feature>
<proteinExistence type="predicted"/>
<gene>
    <name evidence="2" type="ORF">RF007C_10265</name>
</gene>
<dbReference type="Proteomes" id="UP000019365">
    <property type="component" value="Unassembled WGS sequence"/>
</dbReference>
<accession>W7UDY1</accession>
<protein>
    <submittedName>
        <fullName evidence="2">Uncharacterized protein</fullName>
    </submittedName>
</protein>
<sequence>MKVNFKKIFTAFAATVMCAVPMSGSFSASAAGETNRIAEFTAQTKQNEAVVELARVQAVTGVKATQEAATVFGGRVTAFDPDHGCGSVPLKIRKKGRIIVIIRGGVIIIIIIVDGVPTIVGPRDPRVRNYDLVNFRGFETINAKTYGEIDKFVGNRTVTNTIIREMNAIDRNNAIAVAERIPATSAIGERVTVSGIEKERISNVKNEIVFEQGAINRF</sequence>